<dbReference type="AlphaFoldDB" id="A0A3L8PS62"/>
<gene>
    <name evidence="2" type="ORF">D5018_18330</name>
</gene>
<evidence type="ECO:0000313" key="3">
    <source>
        <dbReference type="Proteomes" id="UP000281474"/>
    </source>
</evidence>
<feature type="transmembrane region" description="Helical" evidence="1">
    <location>
        <begin position="94"/>
        <end position="118"/>
    </location>
</feature>
<reference evidence="2 3" key="1">
    <citation type="submission" date="2018-09" db="EMBL/GenBank/DDBJ databases">
        <title>Phylogeny of the Shewanellaceae, and recommendation for two new genera, Pseudoshewanella and Parashewanella.</title>
        <authorList>
            <person name="Wang G."/>
        </authorList>
    </citation>
    <scope>NUCLEOTIDE SEQUENCE [LARGE SCALE GENOMIC DNA]</scope>
    <source>
        <strain evidence="2 3">C51</strain>
    </source>
</reference>
<protein>
    <submittedName>
        <fullName evidence="2">Uncharacterized protein</fullName>
    </submittedName>
</protein>
<name>A0A3L8PS62_9GAMM</name>
<accession>A0A3L8PS62</accession>
<evidence type="ECO:0000256" key="1">
    <source>
        <dbReference type="SAM" id="Phobius"/>
    </source>
</evidence>
<evidence type="ECO:0000313" key="2">
    <source>
        <dbReference type="EMBL" id="RLV58235.1"/>
    </source>
</evidence>
<dbReference type="RefSeq" id="WP_121840442.1">
    <property type="nucleotide sequence ID" value="NZ_ML014835.1"/>
</dbReference>
<feature type="transmembrane region" description="Helical" evidence="1">
    <location>
        <begin position="60"/>
        <end position="82"/>
    </location>
</feature>
<sequence length="138" mass="14378">MSKVEAITQSTGGYQSILGAPPTYSQACGQNHSHSDDINNDKYVEFNRHDYQIKEKVDDFCASGIACGVVGVFFGMVTGGAVGGVTGGGVGVAFYGLTGAFIGGYLGAPLGCAAYGIYYMVKSSCNNSVTSEYQRLNV</sequence>
<keyword evidence="1" id="KW-0472">Membrane</keyword>
<keyword evidence="3" id="KW-1185">Reference proteome</keyword>
<organism evidence="2 3">
    <name type="scientific">Parashewanella curva</name>
    <dbReference type="NCBI Taxonomy" id="2338552"/>
    <lineage>
        <taxon>Bacteria</taxon>
        <taxon>Pseudomonadati</taxon>
        <taxon>Pseudomonadota</taxon>
        <taxon>Gammaproteobacteria</taxon>
        <taxon>Alteromonadales</taxon>
        <taxon>Shewanellaceae</taxon>
        <taxon>Parashewanella</taxon>
    </lineage>
</organism>
<proteinExistence type="predicted"/>
<keyword evidence="1" id="KW-0812">Transmembrane</keyword>
<dbReference type="EMBL" id="QZEI01000086">
    <property type="protein sequence ID" value="RLV58235.1"/>
    <property type="molecule type" value="Genomic_DNA"/>
</dbReference>
<comment type="caution">
    <text evidence="2">The sequence shown here is derived from an EMBL/GenBank/DDBJ whole genome shotgun (WGS) entry which is preliminary data.</text>
</comment>
<keyword evidence="1" id="KW-1133">Transmembrane helix</keyword>
<dbReference type="Proteomes" id="UP000281474">
    <property type="component" value="Unassembled WGS sequence"/>
</dbReference>